<dbReference type="InterPro" id="IPR050640">
    <property type="entry name" value="Bact_2-comp_sensor_kinase"/>
</dbReference>
<dbReference type="PANTHER" id="PTHR34220:SF7">
    <property type="entry name" value="SENSOR HISTIDINE KINASE YPDA"/>
    <property type="match status" value="1"/>
</dbReference>
<evidence type="ECO:0000259" key="2">
    <source>
        <dbReference type="Pfam" id="PF02518"/>
    </source>
</evidence>
<dbReference type="InterPro" id="IPR036890">
    <property type="entry name" value="HATPase_C_sf"/>
</dbReference>
<dbReference type="Pfam" id="PF02518">
    <property type="entry name" value="HATPase_c"/>
    <property type="match status" value="1"/>
</dbReference>
<feature type="transmembrane region" description="Helical" evidence="1">
    <location>
        <begin position="119"/>
        <end position="137"/>
    </location>
</feature>
<dbReference type="SUPFAM" id="SSF55874">
    <property type="entry name" value="ATPase domain of HSP90 chaperone/DNA topoisomerase II/histidine kinase"/>
    <property type="match status" value="1"/>
</dbReference>
<keyword evidence="4" id="KW-0418">Kinase</keyword>
<dbReference type="Gene3D" id="3.30.565.10">
    <property type="entry name" value="Histidine kinase-like ATPase, C-terminal domain"/>
    <property type="match status" value="1"/>
</dbReference>
<keyword evidence="5" id="KW-1185">Reference proteome</keyword>
<dbReference type="GO" id="GO:0016301">
    <property type="term" value="F:kinase activity"/>
    <property type="evidence" value="ECO:0007669"/>
    <property type="project" value="UniProtKB-KW"/>
</dbReference>
<evidence type="ECO:0000313" key="5">
    <source>
        <dbReference type="Proteomes" id="UP001199816"/>
    </source>
</evidence>
<accession>A0ABS8PS99</accession>
<protein>
    <submittedName>
        <fullName evidence="4">Histidine kinase</fullName>
    </submittedName>
</protein>
<dbReference type="RefSeq" id="WP_231005211.1">
    <property type="nucleotide sequence ID" value="NZ_JAJNEC010000005.1"/>
</dbReference>
<sequence length="346" mass="39927">MTQPSQSPNATRKELLLFISCFVIMSILYGMPRLIEYRASLHYIKELAIDCVFMAIACFPVWWIHFRKLTHWPLKKRFLLHFATCYIYYGIWVLLYQWYNPLDGLPRMTTRQIIQNLGPNLLFYIQVFGILHIYHFFRERETQLTREKELRELAYQGEINALKAQIQPHFLFNTLNSISASLPPEQEQARMLIARLADTFRYALLSTREELVPLSDELNFMRTYLALEQARFGKRLRFSVDADGSIARVRIPPMLLQPLVENAVKHGIEPAINGGAVSVTCRQKGAKVHIAISNTGRPFSGTVDQLFHSKGVGLVNMARRLERHYNEKLAVSDNGSGLCFEFCIPA</sequence>
<reference evidence="4 5" key="1">
    <citation type="submission" date="2021-11" db="EMBL/GenBank/DDBJ databases">
        <title>Genomic of Niabella pedocola.</title>
        <authorList>
            <person name="Wu T."/>
        </authorList>
    </citation>
    <scope>NUCLEOTIDE SEQUENCE [LARGE SCALE GENOMIC DNA]</scope>
    <source>
        <strain evidence="4 5">JCM 31011</strain>
    </source>
</reference>
<evidence type="ECO:0000259" key="3">
    <source>
        <dbReference type="Pfam" id="PF06580"/>
    </source>
</evidence>
<evidence type="ECO:0000313" key="4">
    <source>
        <dbReference type="EMBL" id="MCD2423954.1"/>
    </source>
</evidence>
<gene>
    <name evidence="4" type="ORF">LQ567_14345</name>
</gene>
<feature type="domain" description="Histidine kinase/HSP90-like ATPase" evidence="2">
    <location>
        <begin position="255"/>
        <end position="345"/>
    </location>
</feature>
<feature type="domain" description="Signal transduction histidine kinase internal region" evidence="3">
    <location>
        <begin position="158"/>
        <end position="236"/>
    </location>
</feature>
<comment type="caution">
    <text evidence="4">The sequence shown here is derived from an EMBL/GenBank/DDBJ whole genome shotgun (WGS) entry which is preliminary data.</text>
</comment>
<name>A0ABS8PS99_9BACT</name>
<evidence type="ECO:0000256" key="1">
    <source>
        <dbReference type="SAM" id="Phobius"/>
    </source>
</evidence>
<feature type="transmembrane region" description="Helical" evidence="1">
    <location>
        <begin position="78"/>
        <end position="99"/>
    </location>
</feature>
<feature type="transmembrane region" description="Helical" evidence="1">
    <location>
        <begin position="15"/>
        <end position="35"/>
    </location>
</feature>
<organism evidence="4 5">
    <name type="scientific">Niabella pedocola</name>
    <dbReference type="NCBI Taxonomy" id="1752077"/>
    <lineage>
        <taxon>Bacteria</taxon>
        <taxon>Pseudomonadati</taxon>
        <taxon>Bacteroidota</taxon>
        <taxon>Chitinophagia</taxon>
        <taxon>Chitinophagales</taxon>
        <taxon>Chitinophagaceae</taxon>
        <taxon>Niabella</taxon>
    </lineage>
</organism>
<proteinExistence type="predicted"/>
<dbReference type="Proteomes" id="UP001199816">
    <property type="component" value="Unassembled WGS sequence"/>
</dbReference>
<dbReference type="InterPro" id="IPR003594">
    <property type="entry name" value="HATPase_dom"/>
</dbReference>
<keyword evidence="1" id="KW-0472">Membrane</keyword>
<dbReference type="Pfam" id="PF06580">
    <property type="entry name" value="His_kinase"/>
    <property type="match status" value="1"/>
</dbReference>
<feature type="transmembrane region" description="Helical" evidence="1">
    <location>
        <begin position="47"/>
        <end position="66"/>
    </location>
</feature>
<dbReference type="EMBL" id="JAJNEC010000005">
    <property type="protein sequence ID" value="MCD2423954.1"/>
    <property type="molecule type" value="Genomic_DNA"/>
</dbReference>
<keyword evidence="4" id="KW-0808">Transferase</keyword>
<keyword evidence="1" id="KW-1133">Transmembrane helix</keyword>
<dbReference type="PANTHER" id="PTHR34220">
    <property type="entry name" value="SENSOR HISTIDINE KINASE YPDA"/>
    <property type="match status" value="1"/>
</dbReference>
<keyword evidence="1" id="KW-0812">Transmembrane</keyword>
<dbReference type="InterPro" id="IPR010559">
    <property type="entry name" value="Sig_transdc_His_kin_internal"/>
</dbReference>